<dbReference type="Proteomes" id="UP000216840">
    <property type="component" value="Unassembled WGS sequence"/>
</dbReference>
<dbReference type="InterPro" id="IPR034984">
    <property type="entry name" value="Imelysin-like_IPPA"/>
</dbReference>
<dbReference type="EMBL" id="NGJN01000006">
    <property type="protein sequence ID" value="OZV67733.1"/>
    <property type="molecule type" value="Genomic_DNA"/>
</dbReference>
<dbReference type="InterPro" id="IPR018976">
    <property type="entry name" value="Imelysin-like"/>
</dbReference>
<evidence type="ECO:0000313" key="5">
    <source>
        <dbReference type="EMBL" id="OZV67733.1"/>
    </source>
</evidence>
<evidence type="ECO:0000259" key="4">
    <source>
        <dbReference type="Pfam" id="PF09375"/>
    </source>
</evidence>
<proteinExistence type="predicted"/>
<dbReference type="PROSITE" id="PS51257">
    <property type="entry name" value="PROKAR_LIPOPROTEIN"/>
    <property type="match status" value="1"/>
</dbReference>
<feature type="domain" description="Imelysin-like" evidence="4">
    <location>
        <begin position="49"/>
        <end position="351"/>
    </location>
</feature>
<feature type="signal peptide" evidence="3">
    <location>
        <begin position="1"/>
        <end position="19"/>
    </location>
</feature>
<dbReference type="OrthoDB" id="650514at2"/>
<gene>
    <name evidence="5" type="ORF">CA834_12130</name>
</gene>
<dbReference type="GO" id="GO:0030313">
    <property type="term" value="C:cell envelope"/>
    <property type="evidence" value="ECO:0007669"/>
    <property type="project" value="UniProtKB-SubCell"/>
</dbReference>
<comment type="caution">
    <text evidence="5">The sequence shown here is derived from an EMBL/GenBank/DDBJ whole genome shotgun (WGS) entry which is preliminary data.</text>
</comment>
<dbReference type="Pfam" id="PF09375">
    <property type="entry name" value="Peptidase_M75"/>
    <property type="match status" value="1"/>
</dbReference>
<keyword evidence="2 3" id="KW-0732">Signal</keyword>
<dbReference type="CDD" id="cd14659">
    <property type="entry name" value="Imelysin-like_IPPA"/>
    <property type="match status" value="1"/>
</dbReference>
<keyword evidence="6" id="KW-1185">Reference proteome</keyword>
<dbReference type="InterPro" id="IPR038352">
    <property type="entry name" value="Imelysin_sf"/>
</dbReference>
<sequence length="375" mass="42402">MRALKLIFPFIMLCCVAMYSCSDEDSDNGVNVDNFDRQVMLFNWADAIIIPAYQDFNTKVNSLKEASDTFEASPNSANFNVLRQRWEDAYITWQNVSMFNIGPAQSNFLRSFLNIYPTNTVNIDANINSGNYALQDINSNDEQGFPALDYLLYGLAETDSDILQFYTTNANADNYLTYLTDVVNRIDVLTNEVVSEWEGDYRATFVNNSGNSANSSTNVLVNEYMKYYEVFFRNGKIGTPAGVFSAGMQIPENVEAFYKKDLSKTLCLAALDALQNFFRGSRYNQTSTIESLESYLDFLNTMKNGEDLSLLINNQFDTSRVLISVLDDNFYQQINSDNTAMLEAFEALQDNVVFLKSDMMSALNINIAFESNDGD</sequence>
<accession>A0A265UR00</accession>
<dbReference type="AlphaFoldDB" id="A0A265UR00"/>
<organism evidence="5 6">
    <name type="scientific">Winogradskyella aurantia</name>
    <dbReference type="NCBI Taxonomy" id="1915063"/>
    <lineage>
        <taxon>Bacteria</taxon>
        <taxon>Pseudomonadati</taxon>
        <taxon>Bacteroidota</taxon>
        <taxon>Flavobacteriia</taxon>
        <taxon>Flavobacteriales</taxon>
        <taxon>Flavobacteriaceae</taxon>
        <taxon>Winogradskyella</taxon>
    </lineage>
</organism>
<reference evidence="5 6" key="1">
    <citation type="submission" date="2017-05" db="EMBL/GenBank/DDBJ databases">
        <title>The draft genome sequence of Idiomarina salinarum WNB302.</title>
        <authorList>
            <person name="Sun Y."/>
            <person name="Chen B."/>
            <person name="Du Z."/>
        </authorList>
    </citation>
    <scope>NUCLEOTIDE SEQUENCE [LARGE SCALE GENOMIC DNA]</scope>
    <source>
        <strain evidence="5 6">WNB302</strain>
    </source>
</reference>
<evidence type="ECO:0000256" key="3">
    <source>
        <dbReference type="SAM" id="SignalP"/>
    </source>
</evidence>
<dbReference type="Gene3D" id="1.20.1420.20">
    <property type="entry name" value="M75 peptidase, HXXE motif"/>
    <property type="match status" value="1"/>
</dbReference>
<evidence type="ECO:0000256" key="1">
    <source>
        <dbReference type="ARBA" id="ARBA00004196"/>
    </source>
</evidence>
<feature type="chain" id="PRO_5012944198" description="Imelysin-like domain-containing protein" evidence="3">
    <location>
        <begin position="20"/>
        <end position="375"/>
    </location>
</feature>
<name>A0A265UR00_9FLAO</name>
<evidence type="ECO:0000256" key="2">
    <source>
        <dbReference type="ARBA" id="ARBA00022729"/>
    </source>
</evidence>
<evidence type="ECO:0000313" key="6">
    <source>
        <dbReference type="Proteomes" id="UP000216840"/>
    </source>
</evidence>
<comment type="subcellular location">
    <subcellularLocation>
        <location evidence="1">Cell envelope</location>
    </subcellularLocation>
</comment>
<protein>
    <recommendedName>
        <fullName evidence="4">Imelysin-like domain-containing protein</fullName>
    </recommendedName>
</protein>